<name>A0A9D1MP41_9FIRM</name>
<dbReference type="GO" id="GO:0005524">
    <property type="term" value="F:ATP binding"/>
    <property type="evidence" value="ECO:0007669"/>
    <property type="project" value="UniProtKB-KW"/>
</dbReference>
<dbReference type="PANTHER" id="PTHR40396">
    <property type="entry name" value="ATPASE-LIKE PROTEIN"/>
    <property type="match status" value="1"/>
</dbReference>
<evidence type="ECO:0000313" key="3">
    <source>
        <dbReference type="Proteomes" id="UP000824099"/>
    </source>
</evidence>
<organism evidence="2 3">
    <name type="scientific">Candidatus Avacidaminococcus intestinavium</name>
    <dbReference type="NCBI Taxonomy" id="2840684"/>
    <lineage>
        <taxon>Bacteria</taxon>
        <taxon>Bacillati</taxon>
        <taxon>Bacillota</taxon>
        <taxon>Negativicutes</taxon>
        <taxon>Acidaminococcales</taxon>
        <taxon>Acidaminococcaceae</taxon>
        <taxon>Acidaminococcaceae incertae sedis</taxon>
        <taxon>Candidatus Avacidaminococcus</taxon>
    </lineage>
</organism>
<dbReference type="Proteomes" id="UP000824099">
    <property type="component" value="Unassembled WGS sequence"/>
</dbReference>
<dbReference type="AlphaFoldDB" id="A0A9D1MP41"/>
<keyword evidence="2" id="KW-0547">Nucleotide-binding</keyword>
<reference evidence="2" key="2">
    <citation type="journal article" date="2021" name="PeerJ">
        <title>Extensive microbial diversity within the chicken gut microbiome revealed by metagenomics and culture.</title>
        <authorList>
            <person name="Gilroy R."/>
            <person name="Ravi A."/>
            <person name="Getino M."/>
            <person name="Pursley I."/>
            <person name="Horton D.L."/>
            <person name="Alikhan N.F."/>
            <person name="Baker D."/>
            <person name="Gharbi K."/>
            <person name="Hall N."/>
            <person name="Watson M."/>
            <person name="Adriaenssens E.M."/>
            <person name="Foster-Nyarko E."/>
            <person name="Jarju S."/>
            <person name="Secka A."/>
            <person name="Antonio M."/>
            <person name="Oren A."/>
            <person name="Chaudhuri R.R."/>
            <person name="La Ragione R."/>
            <person name="Hildebrand F."/>
            <person name="Pallen M.J."/>
        </authorList>
    </citation>
    <scope>NUCLEOTIDE SEQUENCE</scope>
    <source>
        <strain evidence="2">CHK160-1198</strain>
    </source>
</reference>
<gene>
    <name evidence="2" type="ORF">IAB06_01445</name>
</gene>
<sequence length="451" mass="51332">MLLRFAIKNYKSFKDENVFSMEPAPKQKDLSYSILSSNVSRKLYKGLCSSVIYGANASGKTSIIGAIEVLQQIILSGNINNKNLNTPNVAVNKLELVPNSGLAEKEPVVFSIKFIEEGIVFDYQLIADFGRFLDREYNRKIIREQLSINELNIFVRTNDEVVISNLDAIKSLLDNDFILKSEDLNNAAKRNIKATELYLSNNFKSFYSVRLFEVITNWFKTKLTVVVRGDRVCTAPKAELVKNTQGINHLINLAAKNFGANANTIIYAEPIDKGQEYLELGSIIEKEEKKILIPAETYESYGTMRFIELFPLMLGVLTKGGTLVIDEMDASIHPMAIMSLINIFHNDEINKNKAQLIFNTHNPIFLDRNLFRRDEIKFVERDEATYQSIIYALSDFGTCGRSGVRKTGDYMKNYFVSRYGAIRDVDFSDLFKKMIDKYNEGSHVNNVQKTK</sequence>
<proteinExistence type="predicted"/>
<accession>A0A9D1MP41</accession>
<reference evidence="2" key="1">
    <citation type="submission" date="2020-10" db="EMBL/GenBank/DDBJ databases">
        <authorList>
            <person name="Gilroy R."/>
        </authorList>
    </citation>
    <scope>NUCLEOTIDE SEQUENCE</scope>
    <source>
        <strain evidence="2">CHK160-1198</strain>
    </source>
</reference>
<dbReference type="GO" id="GO:0016887">
    <property type="term" value="F:ATP hydrolysis activity"/>
    <property type="evidence" value="ECO:0007669"/>
    <property type="project" value="InterPro"/>
</dbReference>
<keyword evidence="2" id="KW-0067">ATP-binding</keyword>
<dbReference type="InterPro" id="IPR003959">
    <property type="entry name" value="ATPase_AAA_core"/>
</dbReference>
<dbReference type="Gene3D" id="3.40.50.300">
    <property type="entry name" value="P-loop containing nucleotide triphosphate hydrolases"/>
    <property type="match status" value="1"/>
</dbReference>
<dbReference type="PANTHER" id="PTHR40396:SF1">
    <property type="entry name" value="ATPASE AAA-TYPE CORE DOMAIN-CONTAINING PROTEIN"/>
    <property type="match status" value="1"/>
</dbReference>
<evidence type="ECO:0000259" key="1">
    <source>
        <dbReference type="Pfam" id="PF13304"/>
    </source>
</evidence>
<evidence type="ECO:0000313" key="2">
    <source>
        <dbReference type="EMBL" id="HIU63691.1"/>
    </source>
</evidence>
<protein>
    <submittedName>
        <fullName evidence="2">ATP-binding protein</fullName>
    </submittedName>
</protein>
<dbReference type="InterPro" id="IPR027417">
    <property type="entry name" value="P-loop_NTPase"/>
</dbReference>
<dbReference type="EMBL" id="DVNI01000021">
    <property type="protein sequence ID" value="HIU63691.1"/>
    <property type="molecule type" value="Genomic_DNA"/>
</dbReference>
<feature type="domain" description="ATPase AAA-type core" evidence="1">
    <location>
        <begin position="51"/>
        <end position="367"/>
    </location>
</feature>
<dbReference type="SUPFAM" id="SSF52540">
    <property type="entry name" value="P-loop containing nucleoside triphosphate hydrolases"/>
    <property type="match status" value="1"/>
</dbReference>
<comment type="caution">
    <text evidence="2">The sequence shown here is derived from an EMBL/GenBank/DDBJ whole genome shotgun (WGS) entry which is preliminary data.</text>
</comment>
<dbReference type="Pfam" id="PF13304">
    <property type="entry name" value="AAA_21"/>
    <property type="match status" value="1"/>
</dbReference>